<keyword evidence="5" id="KW-0539">Nucleus</keyword>
<dbReference type="SMART" id="SM00066">
    <property type="entry name" value="GAL4"/>
    <property type="match status" value="1"/>
</dbReference>
<feature type="compositionally biased region" description="Polar residues" evidence="6">
    <location>
        <begin position="529"/>
        <end position="569"/>
    </location>
</feature>
<dbReference type="InterPro" id="IPR051089">
    <property type="entry name" value="prtT"/>
</dbReference>
<dbReference type="GO" id="GO:0000976">
    <property type="term" value="F:transcription cis-regulatory region binding"/>
    <property type="evidence" value="ECO:0007669"/>
    <property type="project" value="TreeGrafter"/>
</dbReference>
<evidence type="ECO:0000313" key="8">
    <source>
        <dbReference type="EMBL" id="KAF2734371.1"/>
    </source>
</evidence>
<accession>A0A9P4V2L4</accession>
<gene>
    <name evidence="8" type="ORF">EJ04DRAFT_247692</name>
</gene>
<evidence type="ECO:0000256" key="3">
    <source>
        <dbReference type="ARBA" id="ARBA00023125"/>
    </source>
</evidence>
<dbReference type="AlphaFoldDB" id="A0A9P4V2L4"/>
<feature type="compositionally biased region" description="Low complexity" evidence="6">
    <location>
        <begin position="97"/>
        <end position="107"/>
    </location>
</feature>
<organism evidence="8 9">
    <name type="scientific">Polyplosphaeria fusca</name>
    <dbReference type="NCBI Taxonomy" id="682080"/>
    <lineage>
        <taxon>Eukaryota</taxon>
        <taxon>Fungi</taxon>
        <taxon>Dikarya</taxon>
        <taxon>Ascomycota</taxon>
        <taxon>Pezizomycotina</taxon>
        <taxon>Dothideomycetes</taxon>
        <taxon>Pleosporomycetidae</taxon>
        <taxon>Pleosporales</taxon>
        <taxon>Tetraplosphaeriaceae</taxon>
        <taxon>Polyplosphaeria</taxon>
    </lineage>
</organism>
<protein>
    <recommendedName>
        <fullName evidence="7">Zn(2)-C6 fungal-type domain-containing protein</fullName>
    </recommendedName>
</protein>
<dbReference type="GO" id="GO:0008270">
    <property type="term" value="F:zinc ion binding"/>
    <property type="evidence" value="ECO:0007669"/>
    <property type="project" value="InterPro"/>
</dbReference>
<comment type="caution">
    <text evidence="8">The sequence shown here is derived from an EMBL/GenBank/DDBJ whole genome shotgun (WGS) entry which is preliminary data.</text>
</comment>
<dbReference type="EMBL" id="ML996149">
    <property type="protein sequence ID" value="KAF2734371.1"/>
    <property type="molecule type" value="Genomic_DNA"/>
</dbReference>
<keyword evidence="9" id="KW-1185">Reference proteome</keyword>
<dbReference type="GO" id="GO:0000981">
    <property type="term" value="F:DNA-binding transcription factor activity, RNA polymerase II-specific"/>
    <property type="evidence" value="ECO:0007669"/>
    <property type="project" value="InterPro"/>
</dbReference>
<dbReference type="Proteomes" id="UP000799444">
    <property type="component" value="Unassembled WGS sequence"/>
</dbReference>
<dbReference type="CDD" id="cd12148">
    <property type="entry name" value="fungal_TF_MHR"/>
    <property type="match status" value="1"/>
</dbReference>
<dbReference type="OrthoDB" id="5226580at2759"/>
<evidence type="ECO:0000256" key="2">
    <source>
        <dbReference type="ARBA" id="ARBA00023015"/>
    </source>
</evidence>
<evidence type="ECO:0000256" key="5">
    <source>
        <dbReference type="ARBA" id="ARBA00023242"/>
    </source>
</evidence>
<dbReference type="SUPFAM" id="SSF57701">
    <property type="entry name" value="Zn2/Cys6 DNA-binding domain"/>
    <property type="match status" value="1"/>
</dbReference>
<dbReference type="Gene3D" id="4.10.240.10">
    <property type="entry name" value="Zn(2)-C6 fungal-type DNA-binding domain"/>
    <property type="match status" value="1"/>
</dbReference>
<name>A0A9P4V2L4_9PLEO</name>
<feature type="domain" description="Zn(2)-C6 fungal-type" evidence="7">
    <location>
        <begin position="22"/>
        <end position="54"/>
    </location>
</feature>
<sequence length="658" mass="73607">MLSVPGLDPQKDHATPVLLSKTCQNCFSLKIRCDRTQRSDVCDRCNRLGKHCVFRPARRRDTSAKRDSRIQALEAQVQDLLHQRPPAPSLSCILPGSTPAPSTSSTRSPPPHGDVVDEDVVSMERAVTLVELYKSDMMPHFPFIIIPSHVTGHTLRNEKPFLFLALISVAYFHDLQTQEKLGDRFKYQVSEKVLLGGDDCLKLEYLQGLLVVLAWNHYHGRSKFYSQYLSLAISIAVDMRLDRKPTQIKPINPGTKRDPIAGIPGSSAWGAEEQRAAAGVFYLSSTISKLLDKMNTFACTHSIEEGCLALKQKAEYRTDQDLYHVIRLQRIIENIDSLANQSSSDTEAQTSYLRVRSELEEFRIYLRTGGSSMSDVSDSHLLFMQFHTAKLFLYQVAFFERNLQHHPALNISILCEGLESATSFLDLYLWLPPKSEMALTNSEWIQLSFGVTLAAKFAIVGRDPNVEAQTRELRHRLNIDNLFRHLVLRIGALVGRAGDGNKQKDIFYYYESRVRKIQTWFEKMVRMTGNDSPSSQQASIVASESASLYQRPHSSSAGSTPSPQVSISSGGYPHNPAYSTGGPSGPTYLHTTTQTPMYSNPPMTSTGMANNGAPQYSTYHSPAPQIAFPDLMAAPGWESPFSIPMEQETWAFDANAEY</sequence>
<evidence type="ECO:0000256" key="6">
    <source>
        <dbReference type="SAM" id="MobiDB-lite"/>
    </source>
</evidence>
<dbReference type="PANTHER" id="PTHR31845:SF37">
    <property type="entry name" value="TRANSCRIPTION FACTOR DOMAIN-CONTAINING PROTEIN"/>
    <property type="match status" value="1"/>
</dbReference>
<evidence type="ECO:0000313" key="9">
    <source>
        <dbReference type="Proteomes" id="UP000799444"/>
    </source>
</evidence>
<dbReference type="GO" id="GO:0005634">
    <property type="term" value="C:nucleus"/>
    <property type="evidence" value="ECO:0007669"/>
    <property type="project" value="UniProtKB-SubCell"/>
</dbReference>
<feature type="compositionally biased region" description="Polar residues" evidence="6">
    <location>
        <begin position="589"/>
        <end position="611"/>
    </location>
</feature>
<dbReference type="InterPro" id="IPR001138">
    <property type="entry name" value="Zn2Cys6_DnaBD"/>
</dbReference>
<dbReference type="PANTHER" id="PTHR31845">
    <property type="entry name" value="FINGER DOMAIN PROTEIN, PUTATIVE-RELATED"/>
    <property type="match status" value="1"/>
</dbReference>
<comment type="subcellular location">
    <subcellularLocation>
        <location evidence="1">Nucleus</location>
    </subcellularLocation>
</comment>
<reference evidence="8" key="1">
    <citation type="journal article" date="2020" name="Stud. Mycol.">
        <title>101 Dothideomycetes genomes: a test case for predicting lifestyles and emergence of pathogens.</title>
        <authorList>
            <person name="Haridas S."/>
            <person name="Albert R."/>
            <person name="Binder M."/>
            <person name="Bloem J."/>
            <person name="Labutti K."/>
            <person name="Salamov A."/>
            <person name="Andreopoulos B."/>
            <person name="Baker S."/>
            <person name="Barry K."/>
            <person name="Bills G."/>
            <person name="Bluhm B."/>
            <person name="Cannon C."/>
            <person name="Castanera R."/>
            <person name="Culley D."/>
            <person name="Daum C."/>
            <person name="Ezra D."/>
            <person name="Gonzalez J."/>
            <person name="Henrissat B."/>
            <person name="Kuo A."/>
            <person name="Liang C."/>
            <person name="Lipzen A."/>
            <person name="Lutzoni F."/>
            <person name="Magnuson J."/>
            <person name="Mondo S."/>
            <person name="Nolan M."/>
            <person name="Ohm R."/>
            <person name="Pangilinan J."/>
            <person name="Park H.-J."/>
            <person name="Ramirez L."/>
            <person name="Alfaro M."/>
            <person name="Sun H."/>
            <person name="Tritt A."/>
            <person name="Yoshinaga Y."/>
            <person name="Zwiers L.-H."/>
            <person name="Turgeon B."/>
            <person name="Goodwin S."/>
            <person name="Spatafora J."/>
            <person name="Crous P."/>
            <person name="Grigoriev I."/>
        </authorList>
    </citation>
    <scope>NUCLEOTIDE SEQUENCE</scope>
    <source>
        <strain evidence="8">CBS 125425</strain>
    </source>
</reference>
<dbReference type="PROSITE" id="PS50048">
    <property type="entry name" value="ZN2_CY6_FUNGAL_2"/>
    <property type="match status" value="1"/>
</dbReference>
<keyword evidence="4" id="KW-0804">Transcription</keyword>
<evidence type="ECO:0000259" key="7">
    <source>
        <dbReference type="PROSITE" id="PS50048"/>
    </source>
</evidence>
<dbReference type="CDD" id="cd00067">
    <property type="entry name" value="GAL4"/>
    <property type="match status" value="1"/>
</dbReference>
<dbReference type="InterPro" id="IPR036864">
    <property type="entry name" value="Zn2-C6_fun-type_DNA-bd_sf"/>
</dbReference>
<feature type="region of interest" description="Disordered" evidence="6">
    <location>
        <begin position="528"/>
        <end position="611"/>
    </location>
</feature>
<keyword evidence="3" id="KW-0238">DNA-binding</keyword>
<evidence type="ECO:0000256" key="1">
    <source>
        <dbReference type="ARBA" id="ARBA00004123"/>
    </source>
</evidence>
<keyword evidence="2" id="KW-0805">Transcription regulation</keyword>
<evidence type="ECO:0000256" key="4">
    <source>
        <dbReference type="ARBA" id="ARBA00023163"/>
    </source>
</evidence>
<proteinExistence type="predicted"/>
<feature type="region of interest" description="Disordered" evidence="6">
    <location>
        <begin position="91"/>
        <end position="116"/>
    </location>
</feature>